<dbReference type="NCBIfam" id="TIGR00152">
    <property type="entry name" value="dephospho-CoA kinase"/>
    <property type="match status" value="1"/>
</dbReference>
<dbReference type="GO" id="GO:0005737">
    <property type="term" value="C:cytoplasm"/>
    <property type="evidence" value="ECO:0007669"/>
    <property type="project" value="UniProtKB-SubCell"/>
</dbReference>
<dbReference type="GO" id="GO:0015937">
    <property type="term" value="P:coenzyme A biosynthetic process"/>
    <property type="evidence" value="ECO:0007669"/>
    <property type="project" value="UniProtKB-UniRule"/>
</dbReference>
<dbReference type="SUPFAM" id="SSF52540">
    <property type="entry name" value="P-loop containing nucleoside triphosphate hydrolases"/>
    <property type="match status" value="1"/>
</dbReference>
<evidence type="ECO:0000256" key="5">
    <source>
        <dbReference type="HAMAP-Rule" id="MF_00376"/>
    </source>
</evidence>
<dbReference type="Pfam" id="PF01121">
    <property type="entry name" value="CoaE"/>
    <property type="match status" value="1"/>
</dbReference>
<comment type="subcellular location">
    <subcellularLocation>
        <location evidence="5">Cytoplasm</location>
    </subcellularLocation>
</comment>
<dbReference type="AlphaFoldDB" id="A0A6N6MVQ6"/>
<dbReference type="GO" id="GO:0004140">
    <property type="term" value="F:dephospho-CoA kinase activity"/>
    <property type="evidence" value="ECO:0007669"/>
    <property type="project" value="UniProtKB-UniRule"/>
</dbReference>
<dbReference type="CDD" id="cd02022">
    <property type="entry name" value="DPCK"/>
    <property type="match status" value="1"/>
</dbReference>
<evidence type="ECO:0000256" key="7">
    <source>
        <dbReference type="SAM" id="MobiDB-lite"/>
    </source>
</evidence>
<dbReference type="UniPathway" id="UPA00241">
    <property type="reaction ID" value="UER00356"/>
</dbReference>
<dbReference type="PANTHER" id="PTHR10695:SF46">
    <property type="entry name" value="BIFUNCTIONAL COENZYME A SYNTHASE-RELATED"/>
    <property type="match status" value="1"/>
</dbReference>
<evidence type="ECO:0000256" key="2">
    <source>
        <dbReference type="ARBA" id="ARBA00022741"/>
    </source>
</evidence>
<feature type="region of interest" description="Disordered" evidence="7">
    <location>
        <begin position="1"/>
        <end position="21"/>
    </location>
</feature>
<comment type="catalytic activity">
    <reaction evidence="5">
        <text>3'-dephospho-CoA + ATP = ADP + CoA + H(+)</text>
        <dbReference type="Rhea" id="RHEA:18245"/>
        <dbReference type="ChEBI" id="CHEBI:15378"/>
        <dbReference type="ChEBI" id="CHEBI:30616"/>
        <dbReference type="ChEBI" id="CHEBI:57287"/>
        <dbReference type="ChEBI" id="CHEBI:57328"/>
        <dbReference type="ChEBI" id="CHEBI:456216"/>
        <dbReference type="EC" id="2.7.1.24"/>
    </reaction>
</comment>
<dbReference type="Proteomes" id="UP000441523">
    <property type="component" value="Unassembled WGS sequence"/>
</dbReference>
<comment type="function">
    <text evidence="5">Catalyzes the phosphorylation of the 3'-hydroxyl group of dephosphocoenzyme A to form coenzyme A.</text>
</comment>
<dbReference type="InterPro" id="IPR001977">
    <property type="entry name" value="Depp_CoAkinase"/>
</dbReference>
<comment type="similarity">
    <text evidence="1 5">Belongs to the CoaE family.</text>
</comment>
<dbReference type="EC" id="2.7.1.24" evidence="5 6"/>
<evidence type="ECO:0000256" key="6">
    <source>
        <dbReference type="NCBIfam" id="TIGR00152"/>
    </source>
</evidence>
<keyword evidence="5 8" id="KW-0808">Transferase</keyword>
<keyword evidence="9" id="KW-1185">Reference proteome</keyword>
<proteinExistence type="inferred from homology"/>
<dbReference type="GO" id="GO:0005524">
    <property type="term" value="F:ATP binding"/>
    <property type="evidence" value="ECO:0007669"/>
    <property type="project" value="UniProtKB-UniRule"/>
</dbReference>
<name>A0A6N6MVQ6_9HYPH</name>
<evidence type="ECO:0000256" key="4">
    <source>
        <dbReference type="ARBA" id="ARBA00022993"/>
    </source>
</evidence>
<comment type="caution">
    <text evidence="8">The sequence shown here is derived from an EMBL/GenBank/DDBJ whole genome shotgun (WGS) entry which is preliminary data.</text>
</comment>
<keyword evidence="2 5" id="KW-0547">Nucleotide-binding</keyword>
<organism evidence="8 9">
    <name type="scientific">Methylobacterium planeticum</name>
    <dbReference type="NCBI Taxonomy" id="2615211"/>
    <lineage>
        <taxon>Bacteria</taxon>
        <taxon>Pseudomonadati</taxon>
        <taxon>Pseudomonadota</taxon>
        <taxon>Alphaproteobacteria</taxon>
        <taxon>Hyphomicrobiales</taxon>
        <taxon>Methylobacteriaceae</taxon>
        <taxon>Methylobacterium</taxon>
    </lineage>
</organism>
<evidence type="ECO:0000313" key="8">
    <source>
        <dbReference type="EMBL" id="KAB1075624.1"/>
    </source>
</evidence>
<dbReference type="PROSITE" id="PS51219">
    <property type="entry name" value="DPCK"/>
    <property type="match status" value="1"/>
</dbReference>
<keyword evidence="3 5" id="KW-0067">ATP-binding</keyword>
<evidence type="ECO:0000256" key="3">
    <source>
        <dbReference type="ARBA" id="ARBA00022840"/>
    </source>
</evidence>
<dbReference type="RefSeq" id="WP_150961687.1">
    <property type="nucleotide sequence ID" value="NZ_VZZJ01000002.1"/>
</dbReference>
<feature type="compositionally biased region" description="Basic and acidic residues" evidence="7">
    <location>
        <begin position="8"/>
        <end position="18"/>
    </location>
</feature>
<dbReference type="InterPro" id="IPR027417">
    <property type="entry name" value="P-loop_NTPase"/>
</dbReference>
<protein>
    <recommendedName>
        <fullName evidence="5 6">Dephospho-CoA kinase</fullName>
        <ecNumber evidence="5 6">2.7.1.24</ecNumber>
    </recommendedName>
    <alternativeName>
        <fullName evidence="5">Dephosphocoenzyme A kinase</fullName>
    </alternativeName>
</protein>
<accession>A0A6N6MVQ6</accession>
<keyword evidence="5 8" id="KW-0418">Kinase</keyword>
<dbReference type="Gene3D" id="3.40.50.300">
    <property type="entry name" value="P-loop containing nucleotide triphosphate hydrolases"/>
    <property type="match status" value="1"/>
</dbReference>
<sequence length="219" mass="22644">MSGPGTRGSDRGGSDRGGRPVVLGLTGSIGMGKSATARMFADRGVPVHDADAAVHALYGPGGEAATAIGRAFPGTLAPDGSVDRTALRAAVLGQPERLARLEALVHPLVQEAARAFLRRQAGAPLVLLDIPLLYETGGEARCDAVLVVTAPAEVQRARVLARPGMTEAAFAAIRAKQMPDAEKRARADFVIDTSRGFAHAEAEVARIIAALRARAPASD</sequence>
<feature type="binding site" evidence="5">
    <location>
        <begin position="30"/>
        <end position="35"/>
    </location>
    <ligand>
        <name>ATP</name>
        <dbReference type="ChEBI" id="CHEBI:30616"/>
    </ligand>
</feature>
<comment type="pathway">
    <text evidence="5">Cofactor biosynthesis; coenzyme A biosynthesis; CoA from (R)-pantothenate: step 5/5.</text>
</comment>
<evidence type="ECO:0000256" key="1">
    <source>
        <dbReference type="ARBA" id="ARBA00009018"/>
    </source>
</evidence>
<reference evidence="8 9" key="1">
    <citation type="submission" date="2019-09" db="EMBL/GenBank/DDBJ databases">
        <title>YIM 132548 draft genome.</title>
        <authorList>
            <person name="Jiang L."/>
        </authorList>
    </citation>
    <scope>NUCLEOTIDE SEQUENCE [LARGE SCALE GENOMIC DNA]</scope>
    <source>
        <strain evidence="8 9">YIM 132548</strain>
    </source>
</reference>
<dbReference type="PANTHER" id="PTHR10695">
    <property type="entry name" value="DEPHOSPHO-COA KINASE-RELATED"/>
    <property type="match status" value="1"/>
</dbReference>
<evidence type="ECO:0000313" key="9">
    <source>
        <dbReference type="Proteomes" id="UP000441523"/>
    </source>
</evidence>
<gene>
    <name evidence="5" type="primary">coaE</name>
    <name evidence="8" type="ORF">F6X51_02800</name>
</gene>
<dbReference type="EMBL" id="VZZJ01000002">
    <property type="protein sequence ID" value="KAB1075624.1"/>
    <property type="molecule type" value="Genomic_DNA"/>
</dbReference>
<keyword evidence="4 5" id="KW-0173">Coenzyme A biosynthesis</keyword>
<dbReference type="HAMAP" id="MF_00376">
    <property type="entry name" value="Dephospho_CoA_kinase"/>
    <property type="match status" value="1"/>
</dbReference>
<keyword evidence="5" id="KW-0963">Cytoplasm</keyword>